<feature type="compositionally biased region" description="Acidic residues" evidence="2">
    <location>
        <begin position="363"/>
        <end position="373"/>
    </location>
</feature>
<name>A0A0C9TRK5_PAXIN</name>
<dbReference type="OrthoDB" id="9991317at2759"/>
<feature type="region of interest" description="Disordered" evidence="2">
    <location>
        <begin position="348"/>
        <end position="387"/>
    </location>
</feature>
<evidence type="ECO:0000256" key="2">
    <source>
        <dbReference type="SAM" id="MobiDB-lite"/>
    </source>
</evidence>
<evidence type="ECO:0000313" key="4">
    <source>
        <dbReference type="Proteomes" id="UP000053647"/>
    </source>
</evidence>
<dbReference type="PANTHER" id="PTHR23082">
    <property type="entry name" value="TRANSCRIPTION INITIATION FACTOR IIIC TFIIIC , POLYPEPTIDE 3-RELATED"/>
    <property type="match status" value="1"/>
</dbReference>
<reference evidence="3 4" key="1">
    <citation type="submission" date="2014-06" db="EMBL/GenBank/DDBJ databases">
        <authorList>
            <consortium name="DOE Joint Genome Institute"/>
            <person name="Kuo A."/>
            <person name="Kohler A."/>
            <person name="Nagy L.G."/>
            <person name="Floudas D."/>
            <person name="Copeland A."/>
            <person name="Barry K.W."/>
            <person name="Cichocki N."/>
            <person name="Veneault-Fourrey C."/>
            <person name="LaButti K."/>
            <person name="Lindquist E.A."/>
            <person name="Lipzen A."/>
            <person name="Lundell T."/>
            <person name="Morin E."/>
            <person name="Murat C."/>
            <person name="Sun H."/>
            <person name="Tunlid A."/>
            <person name="Henrissat B."/>
            <person name="Grigoriev I.V."/>
            <person name="Hibbett D.S."/>
            <person name="Martin F."/>
            <person name="Nordberg H.P."/>
            <person name="Cantor M.N."/>
            <person name="Hua S.X."/>
        </authorList>
    </citation>
    <scope>NUCLEOTIDE SEQUENCE [LARGE SCALE GENOMIC DNA]</scope>
    <source>
        <strain evidence="3 4">ATCC 200175</strain>
    </source>
</reference>
<dbReference type="GO" id="GO:0006383">
    <property type="term" value="P:transcription by RNA polymerase III"/>
    <property type="evidence" value="ECO:0007669"/>
    <property type="project" value="InterPro"/>
</dbReference>
<dbReference type="HOGENOM" id="CLU_024331_0_0_1"/>
<reference evidence="4" key="2">
    <citation type="submission" date="2015-01" db="EMBL/GenBank/DDBJ databases">
        <title>Evolutionary Origins and Diversification of the Mycorrhizal Mutualists.</title>
        <authorList>
            <consortium name="DOE Joint Genome Institute"/>
            <consortium name="Mycorrhizal Genomics Consortium"/>
            <person name="Kohler A."/>
            <person name="Kuo A."/>
            <person name="Nagy L.G."/>
            <person name="Floudas D."/>
            <person name="Copeland A."/>
            <person name="Barry K.W."/>
            <person name="Cichocki N."/>
            <person name="Veneault-Fourrey C."/>
            <person name="LaButti K."/>
            <person name="Lindquist E.A."/>
            <person name="Lipzen A."/>
            <person name="Lundell T."/>
            <person name="Morin E."/>
            <person name="Murat C."/>
            <person name="Riley R."/>
            <person name="Ohm R."/>
            <person name="Sun H."/>
            <person name="Tunlid A."/>
            <person name="Henrissat B."/>
            <person name="Grigoriev I.V."/>
            <person name="Hibbett D.S."/>
            <person name="Martin F."/>
        </authorList>
    </citation>
    <scope>NUCLEOTIDE SEQUENCE [LARGE SCALE GENOMIC DNA]</scope>
    <source>
        <strain evidence="4">ATCC 200175</strain>
    </source>
</reference>
<proteinExistence type="predicted"/>
<dbReference type="EMBL" id="KN819405">
    <property type="protein sequence ID" value="KIJ10452.1"/>
    <property type="molecule type" value="Genomic_DNA"/>
</dbReference>
<dbReference type="Proteomes" id="UP000053647">
    <property type="component" value="Unassembled WGS sequence"/>
</dbReference>
<dbReference type="InterPro" id="IPR019734">
    <property type="entry name" value="TPR_rpt"/>
</dbReference>
<feature type="repeat" description="TPR" evidence="1">
    <location>
        <begin position="475"/>
        <end position="508"/>
    </location>
</feature>
<dbReference type="InterPro" id="IPR011990">
    <property type="entry name" value="TPR-like_helical_dom_sf"/>
</dbReference>
<dbReference type="SUPFAM" id="SSF48452">
    <property type="entry name" value="TPR-like"/>
    <property type="match status" value="1"/>
</dbReference>
<dbReference type="PANTHER" id="PTHR23082:SF0">
    <property type="entry name" value="GENERAL TRANSCRIPTION FACTOR 3C POLYPEPTIDE 3"/>
    <property type="match status" value="1"/>
</dbReference>
<evidence type="ECO:0000313" key="3">
    <source>
        <dbReference type="EMBL" id="KIJ10452.1"/>
    </source>
</evidence>
<sequence length="546" mass="62440">MQGDLREASEVYKQVVDADASNTDAKMKLAELYEIMDEPRKAFELVYQVIDVRKRRPAQAEVIAPDPGTSSQHGASLFEEIAHGRPKGKIATKQGRLTLAELKGLEEQREKEVLSGYKRIEGLWPNILSESCSDQIEREWMLEAEKLVEMFRETRNLFLTTSTMIFRGMFPRRRHQRQNETDEERMASRLELIERDKHLRKSKDDVNQQERADSFRGVSFDNWLRVSMQYAFILTKRGDYELGDEVLRHILLSNAYRSKEKQVTIRLAIITCAIAVEKYTVAVEQCRKLINAYQFNNDPMRVLLSSLASGFSTLQKHMLRELRPSDGAVKTPELLKWNSSSQRYHLTTVKSSDDDDATKGADALEDDAEEGGDVADPTSDKKPLWLPTKNNPMPVTLYGQLCLAAKSYQSVIFYLLHAYDYCPEDPMICLCLGISSLGRATQRQSDNRNHLIAQGMGFLSQYRAIRRRAGEHVLPEIEFNFGRAFQQLGLHSLAVTNYERALQLVQDRDDDDVSVAREAAYNHSLIYVTTGAIPLAEALYRRWLSI</sequence>
<dbReference type="PROSITE" id="PS50005">
    <property type="entry name" value="TPR"/>
    <property type="match status" value="1"/>
</dbReference>
<dbReference type="AlphaFoldDB" id="A0A0C9TRK5"/>
<keyword evidence="4" id="KW-1185">Reference proteome</keyword>
<protein>
    <submittedName>
        <fullName evidence="3">Uncharacterized protein</fullName>
    </submittedName>
</protein>
<dbReference type="Gene3D" id="1.25.40.10">
    <property type="entry name" value="Tetratricopeptide repeat domain"/>
    <property type="match status" value="2"/>
</dbReference>
<organism evidence="3 4">
    <name type="scientific">Paxillus involutus ATCC 200175</name>
    <dbReference type="NCBI Taxonomy" id="664439"/>
    <lineage>
        <taxon>Eukaryota</taxon>
        <taxon>Fungi</taxon>
        <taxon>Dikarya</taxon>
        <taxon>Basidiomycota</taxon>
        <taxon>Agaricomycotina</taxon>
        <taxon>Agaricomycetes</taxon>
        <taxon>Agaricomycetidae</taxon>
        <taxon>Boletales</taxon>
        <taxon>Paxilineae</taxon>
        <taxon>Paxillaceae</taxon>
        <taxon>Paxillus</taxon>
    </lineage>
</organism>
<evidence type="ECO:0000256" key="1">
    <source>
        <dbReference type="PROSITE-ProRule" id="PRU00339"/>
    </source>
</evidence>
<keyword evidence="1" id="KW-0802">TPR repeat</keyword>
<accession>A0A0C9TRK5</accession>
<dbReference type="GO" id="GO:0000127">
    <property type="term" value="C:transcription factor TFIIIC complex"/>
    <property type="evidence" value="ECO:0007669"/>
    <property type="project" value="TreeGrafter"/>
</dbReference>
<dbReference type="InterPro" id="IPR039340">
    <property type="entry name" value="Tfc4/TFIIIC-102/Sfc4"/>
</dbReference>
<gene>
    <name evidence="3" type="ORF">PAXINDRAFT_182044</name>
</gene>